<comment type="caution">
    <text evidence="7">The sequence shown here is derived from an EMBL/GenBank/DDBJ whole genome shotgun (WGS) entry which is preliminary data.</text>
</comment>
<sequence length="308" mass="32565">MIYAVLITAGAFVVRVPHPDWRPRGWDPAESTARPMQTDQHVAVGRAMRTPQFWLLWIVLFTNVTAGIGILENAAPMIQDYFPEITAAAAAGFVGMLSLTNMAGRFVWSSVSDYVGRKNIYTLYLGLGLLLYLLIALAGGSIVVFVLATLVILSFYGGGFATIPAYLRDLFGVMQVGAIHGRLLTAWAAAGIAGPLIVNTVIESQAAAGQEGPGLYTVSLFIMVGVLGLGFLANLFVRPVAEKHHASPEEVERLTGSGAARSSARAGSGHGSGPVHRVVALALADVVVLGLAYGLFQTLTRAVQLFTG</sequence>
<keyword evidence="4 6" id="KW-0472">Membrane</keyword>
<accession>A0ABP8IZJ4</accession>
<name>A0ABP8IZJ4_9MICO</name>
<organism evidence="7 8">
    <name type="scientific">Brevibacterium pityocampae</name>
    <dbReference type="NCBI Taxonomy" id="506594"/>
    <lineage>
        <taxon>Bacteria</taxon>
        <taxon>Bacillati</taxon>
        <taxon>Actinomycetota</taxon>
        <taxon>Actinomycetes</taxon>
        <taxon>Micrococcales</taxon>
        <taxon>Brevibacteriaceae</taxon>
        <taxon>Brevibacterium</taxon>
    </lineage>
</organism>
<dbReference type="Proteomes" id="UP001500642">
    <property type="component" value="Unassembled WGS sequence"/>
</dbReference>
<evidence type="ECO:0000256" key="1">
    <source>
        <dbReference type="ARBA" id="ARBA00004141"/>
    </source>
</evidence>
<feature type="transmembrane region" description="Helical" evidence="6">
    <location>
        <begin position="120"/>
        <end position="138"/>
    </location>
</feature>
<dbReference type="SUPFAM" id="SSF103473">
    <property type="entry name" value="MFS general substrate transporter"/>
    <property type="match status" value="1"/>
</dbReference>
<dbReference type="Gene3D" id="1.20.1250.20">
    <property type="entry name" value="MFS general substrate transporter like domains"/>
    <property type="match status" value="1"/>
</dbReference>
<gene>
    <name evidence="7" type="ORF">GCM10023167_00110</name>
</gene>
<feature type="transmembrane region" description="Helical" evidence="6">
    <location>
        <begin position="278"/>
        <end position="296"/>
    </location>
</feature>
<dbReference type="InterPro" id="IPR036259">
    <property type="entry name" value="MFS_trans_sf"/>
</dbReference>
<feature type="transmembrane region" description="Helical" evidence="6">
    <location>
        <begin position="179"/>
        <end position="202"/>
    </location>
</feature>
<keyword evidence="8" id="KW-1185">Reference proteome</keyword>
<dbReference type="Pfam" id="PF07690">
    <property type="entry name" value="MFS_1"/>
    <property type="match status" value="1"/>
</dbReference>
<evidence type="ECO:0000313" key="8">
    <source>
        <dbReference type="Proteomes" id="UP001500642"/>
    </source>
</evidence>
<protein>
    <recommendedName>
        <fullName evidence="9">Major Facilitator Superfamily protein</fullName>
    </recommendedName>
</protein>
<evidence type="ECO:0000313" key="7">
    <source>
        <dbReference type="EMBL" id="GAA4382073.1"/>
    </source>
</evidence>
<comment type="subcellular location">
    <subcellularLocation>
        <location evidence="1">Membrane</location>
        <topology evidence="1">Multi-pass membrane protein</topology>
    </subcellularLocation>
</comment>
<feature type="region of interest" description="Disordered" evidence="5">
    <location>
        <begin position="247"/>
        <end position="272"/>
    </location>
</feature>
<dbReference type="PANTHER" id="PTHR21576:SF158">
    <property type="entry name" value="RIBOSOMAL RNA-PROCESSING PROTEIN 12-LIKE CONSERVED DOMAIN-CONTAINING PROTEIN"/>
    <property type="match status" value="1"/>
</dbReference>
<evidence type="ECO:0008006" key="9">
    <source>
        <dbReference type="Google" id="ProtNLM"/>
    </source>
</evidence>
<proteinExistence type="predicted"/>
<keyword evidence="2 6" id="KW-0812">Transmembrane</keyword>
<dbReference type="EMBL" id="BAABGL010000001">
    <property type="protein sequence ID" value="GAA4382073.1"/>
    <property type="molecule type" value="Genomic_DNA"/>
</dbReference>
<feature type="transmembrane region" description="Helical" evidence="6">
    <location>
        <begin position="214"/>
        <end position="237"/>
    </location>
</feature>
<feature type="compositionally biased region" description="Low complexity" evidence="5">
    <location>
        <begin position="256"/>
        <end position="267"/>
    </location>
</feature>
<dbReference type="InterPro" id="IPR011701">
    <property type="entry name" value="MFS"/>
</dbReference>
<evidence type="ECO:0000256" key="6">
    <source>
        <dbReference type="SAM" id="Phobius"/>
    </source>
</evidence>
<feature type="transmembrane region" description="Helical" evidence="6">
    <location>
        <begin position="144"/>
        <end position="167"/>
    </location>
</feature>
<evidence type="ECO:0000256" key="2">
    <source>
        <dbReference type="ARBA" id="ARBA00022692"/>
    </source>
</evidence>
<feature type="transmembrane region" description="Helical" evidence="6">
    <location>
        <begin position="87"/>
        <end position="108"/>
    </location>
</feature>
<keyword evidence="3 6" id="KW-1133">Transmembrane helix</keyword>
<dbReference type="PANTHER" id="PTHR21576">
    <property type="entry name" value="UNCHARACTERIZED NODULIN-LIKE PROTEIN"/>
    <property type="match status" value="1"/>
</dbReference>
<reference evidence="8" key="1">
    <citation type="journal article" date="2019" name="Int. J. Syst. Evol. Microbiol.">
        <title>The Global Catalogue of Microorganisms (GCM) 10K type strain sequencing project: providing services to taxonomists for standard genome sequencing and annotation.</title>
        <authorList>
            <consortium name="The Broad Institute Genomics Platform"/>
            <consortium name="The Broad Institute Genome Sequencing Center for Infectious Disease"/>
            <person name="Wu L."/>
            <person name="Ma J."/>
        </authorList>
    </citation>
    <scope>NUCLEOTIDE SEQUENCE [LARGE SCALE GENOMIC DNA]</scope>
    <source>
        <strain evidence="8">JCM 17808</strain>
    </source>
</reference>
<evidence type="ECO:0000256" key="3">
    <source>
        <dbReference type="ARBA" id="ARBA00022989"/>
    </source>
</evidence>
<evidence type="ECO:0000256" key="4">
    <source>
        <dbReference type="ARBA" id="ARBA00023136"/>
    </source>
</evidence>
<evidence type="ECO:0000256" key="5">
    <source>
        <dbReference type="SAM" id="MobiDB-lite"/>
    </source>
</evidence>
<feature type="transmembrane region" description="Helical" evidence="6">
    <location>
        <begin position="54"/>
        <end position="75"/>
    </location>
</feature>